<feature type="compositionally biased region" description="Polar residues" evidence="1">
    <location>
        <begin position="77"/>
        <end position="102"/>
    </location>
</feature>
<comment type="caution">
    <text evidence="2">The sequence shown here is derived from an EMBL/GenBank/DDBJ whole genome shotgun (WGS) entry which is preliminary data.</text>
</comment>
<feature type="compositionally biased region" description="Polar residues" evidence="1">
    <location>
        <begin position="414"/>
        <end position="433"/>
    </location>
</feature>
<gene>
    <name evidence="2" type="ORF">CROQUDRAFT_132009</name>
</gene>
<keyword evidence="3" id="KW-1185">Reference proteome</keyword>
<feature type="compositionally biased region" description="Polar residues" evidence="1">
    <location>
        <begin position="709"/>
        <end position="733"/>
    </location>
</feature>
<feature type="region of interest" description="Disordered" evidence="1">
    <location>
        <begin position="317"/>
        <end position="351"/>
    </location>
</feature>
<dbReference type="AlphaFoldDB" id="A0A9P6NJU1"/>
<feature type="compositionally biased region" description="Polar residues" evidence="1">
    <location>
        <begin position="321"/>
        <end position="343"/>
    </location>
</feature>
<feature type="compositionally biased region" description="Basic and acidic residues" evidence="1">
    <location>
        <begin position="460"/>
        <end position="474"/>
    </location>
</feature>
<feature type="compositionally biased region" description="Basic and acidic residues" evidence="1">
    <location>
        <begin position="51"/>
        <end position="76"/>
    </location>
</feature>
<organism evidence="2 3">
    <name type="scientific">Cronartium quercuum f. sp. fusiforme G11</name>
    <dbReference type="NCBI Taxonomy" id="708437"/>
    <lineage>
        <taxon>Eukaryota</taxon>
        <taxon>Fungi</taxon>
        <taxon>Dikarya</taxon>
        <taxon>Basidiomycota</taxon>
        <taxon>Pucciniomycotina</taxon>
        <taxon>Pucciniomycetes</taxon>
        <taxon>Pucciniales</taxon>
        <taxon>Coleosporiaceae</taxon>
        <taxon>Cronartium</taxon>
    </lineage>
</organism>
<feature type="region of interest" description="Disordered" evidence="1">
    <location>
        <begin position="51"/>
        <end position="109"/>
    </location>
</feature>
<accession>A0A9P6NJU1</accession>
<proteinExistence type="predicted"/>
<reference evidence="2" key="1">
    <citation type="submission" date="2013-11" db="EMBL/GenBank/DDBJ databases">
        <title>Genome sequence of the fusiform rust pathogen reveals effectors for host alternation and coevolution with pine.</title>
        <authorList>
            <consortium name="DOE Joint Genome Institute"/>
            <person name="Smith K."/>
            <person name="Pendleton A."/>
            <person name="Kubisiak T."/>
            <person name="Anderson C."/>
            <person name="Salamov A."/>
            <person name="Aerts A."/>
            <person name="Riley R."/>
            <person name="Clum A."/>
            <person name="Lindquist E."/>
            <person name="Ence D."/>
            <person name="Campbell M."/>
            <person name="Kronenberg Z."/>
            <person name="Feau N."/>
            <person name="Dhillon B."/>
            <person name="Hamelin R."/>
            <person name="Burleigh J."/>
            <person name="Smith J."/>
            <person name="Yandell M."/>
            <person name="Nelson C."/>
            <person name="Grigoriev I."/>
            <person name="Davis J."/>
        </authorList>
    </citation>
    <scope>NUCLEOTIDE SEQUENCE</scope>
    <source>
        <strain evidence="2">G11</strain>
    </source>
</reference>
<protein>
    <submittedName>
        <fullName evidence="2">Uncharacterized protein</fullName>
    </submittedName>
</protein>
<feature type="region of interest" description="Disordered" evidence="1">
    <location>
        <begin position="774"/>
        <end position="808"/>
    </location>
</feature>
<evidence type="ECO:0000313" key="3">
    <source>
        <dbReference type="Proteomes" id="UP000886653"/>
    </source>
</evidence>
<sequence length="900" mass="101093">MTHSAMRFRNELEAQPHILNSGQHSEVVPNASGIEDFRERETETPFIIHFDEPRFPEGRSEINRLSRTDCGGKRTDISSQQSPASNLPPSSSKVAEATSQDTMHSEHSDAKKELIRGIKMYKRLSSDIYKPSITKDCPFATLSEIWRVNLENYWPVFRWSSAFECLSKAKAHVEHPGVVTASMFNCIDAKMIEECDMTQGKQIFLNLLFYHHSYIIHGGDNSNQAIFNPSMWMVQTKAVADFLWAFIIKGNWSLYLASKSFKPSVMLQDKIKEYIHDPVPELGLIMGAALAECSAVLQPEGTKISFQKDLAQNLERPHESWTPSFTSSPQHQTSTHKIDTNGASQGGISDGRYEDVTYSEELSLHMLGFNQPIKNAVLQSLSSKKIAMNAAQHPRKSSTSSNQHQPSMPKVGANLSSQGGFSNGKYTHSSYSEELSHHMQGFNQPPDHAVPQTEQSPQRFPHETPLKRSRFSQEKLEHSDAEKELIRGIKMYKRLSSDIYKSPFFIVQTSPDIGVIEIPSIPEECTFATLSDIWYANFKNCWHLSRWKFAFDCLSKAKFHVEHPGVVAASMFNCIDTKMIEEFDMTQGTQKFLNLLFYHHSYIIHGGDNSNQAIFNPSMWRVQTKAVADFLWAFIINGNWSLYLTSESFKPSVMLQDKIKEYIHDPVPEHGLIIGAALAESSAVLQPEGTKISFQKDLAQNLEMPHESWTPSFASSPQHQTSTHKTDTNVSSQGGISFRKYQHATSSAEPSLHMLGFSQPIKNAVPQSQTFEKTAMDAAQHPKKSFTSSNQDQPSMPEIDGNFSSQEGFSDREYTHSIYSKEPSHYMQGFNHPPNNAVLQSISSDSIATKTAQHPRKSLGPDGAVNDEADSSGLNTSNANAVHFNKGWPDQVLDHRSKIM</sequence>
<feature type="region of interest" description="Disordered" evidence="1">
    <location>
        <begin position="387"/>
        <end position="474"/>
    </location>
</feature>
<feature type="region of interest" description="Disordered" evidence="1">
    <location>
        <begin position="847"/>
        <end position="878"/>
    </location>
</feature>
<evidence type="ECO:0000256" key="1">
    <source>
        <dbReference type="SAM" id="MobiDB-lite"/>
    </source>
</evidence>
<evidence type="ECO:0000313" key="2">
    <source>
        <dbReference type="EMBL" id="KAG0148350.1"/>
    </source>
</evidence>
<dbReference type="Proteomes" id="UP000886653">
    <property type="component" value="Unassembled WGS sequence"/>
</dbReference>
<dbReference type="EMBL" id="MU167238">
    <property type="protein sequence ID" value="KAG0148350.1"/>
    <property type="molecule type" value="Genomic_DNA"/>
</dbReference>
<feature type="compositionally biased region" description="Polar residues" evidence="1">
    <location>
        <begin position="785"/>
        <end position="794"/>
    </location>
</feature>
<feature type="compositionally biased region" description="Polar residues" evidence="1">
    <location>
        <begin position="397"/>
        <end position="406"/>
    </location>
</feature>
<name>A0A9P6NJU1_9BASI</name>
<feature type="region of interest" description="Disordered" evidence="1">
    <location>
        <begin position="705"/>
        <end position="733"/>
    </location>
</feature>